<dbReference type="Gene3D" id="3.30.200.20">
    <property type="entry name" value="Phosphorylase Kinase, domain 1"/>
    <property type="match status" value="1"/>
</dbReference>
<dbReference type="Proteomes" id="UP001150925">
    <property type="component" value="Unassembled WGS sequence"/>
</dbReference>
<sequence>MTQGQTTSSIRAGHELNIQKLECYLKEHVRSISTPFIIRQFNLGQSNPTYLIQDAQGQRYVLRKKPAGTLLVKSAHAIEREYRVLLALAQHTDVPVPRVYCLCEDSGIIGTPFYVMEFLQGRIFDDFRLPDIEPQQHKYYWLAAIDTLAQLHNVDYQSIGLDDYGKPAKYYERQLRNLAKLSVVQGNVRDDQSGRKVGQLERLDKFIEWMIQHQCPDRTTLVHGDFKMDNLVFHPTEPRVIGILDWELSTLGHPSSDLANLLMPFNTDHNSTHVALRGFIGATSDIVRGLPTQTDLLARYTGRTGMQVQKYWYFSVAFAFFRLAVISQGIAARIMKKQASSAQAELYGQAFPEVMRLALKIMDKRQSVLPHKSSL</sequence>
<evidence type="ECO:0000259" key="1">
    <source>
        <dbReference type="Pfam" id="PF01636"/>
    </source>
</evidence>
<evidence type="ECO:0000313" key="2">
    <source>
        <dbReference type="EMBL" id="KAJ1970306.1"/>
    </source>
</evidence>
<dbReference type="InterPro" id="IPR041726">
    <property type="entry name" value="ACAD10_11_N"/>
</dbReference>
<dbReference type="AlphaFoldDB" id="A0A9W8EA39"/>
<dbReference type="CDD" id="cd05154">
    <property type="entry name" value="ACAD10_11_N-like"/>
    <property type="match status" value="1"/>
</dbReference>
<evidence type="ECO:0000313" key="3">
    <source>
        <dbReference type="Proteomes" id="UP001150925"/>
    </source>
</evidence>
<dbReference type="PANTHER" id="PTHR47829">
    <property type="entry name" value="HYDROLASE, PUTATIVE (AFU_ORTHOLOGUE AFUA_1G12880)-RELATED"/>
    <property type="match status" value="1"/>
</dbReference>
<reference evidence="2" key="1">
    <citation type="submission" date="2022-07" db="EMBL/GenBank/DDBJ databases">
        <title>Phylogenomic reconstructions and comparative analyses of Kickxellomycotina fungi.</title>
        <authorList>
            <person name="Reynolds N.K."/>
            <person name="Stajich J.E."/>
            <person name="Barry K."/>
            <person name="Grigoriev I.V."/>
            <person name="Crous P."/>
            <person name="Smith M.E."/>
        </authorList>
    </citation>
    <scope>NUCLEOTIDE SEQUENCE</scope>
    <source>
        <strain evidence="2">RSA 1196</strain>
    </source>
</reference>
<dbReference type="EMBL" id="JANBPY010000001">
    <property type="protein sequence ID" value="KAJ1970306.1"/>
    <property type="molecule type" value="Genomic_DNA"/>
</dbReference>
<dbReference type="Gene3D" id="3.90.1200.10">
    <property type="match status" value="1"/>
</dbReference>
<proteinExistence type="predicted"/>
<name>A0A9W8EA39_9FUNG</name>
<feature type="domain" description="Aminoglycoside phosphotransferase" evidence="1">
    <location>
        <begin position="38"/>
        <end position="265"/>
    </location>
</feature>
<accession>A0A9W8EA39</accession>
<dbReference type="Pfam" id="PF01636">
    <property type="entry name" value="APH"/>
    <property type="match status" value="1"/>
</dbReference>
<dbReference type="InterPro" id="IPR011009">
    <property type="entry name" value="Kinase-like_dom_sf"/>
</dbReference>
<comment type="caution">
    <text evidence="2">The sequence shown here is derived from an EMBL/GenBank/DDBJ whole genome shotgun (WGS) entry which is preliminary data.</text>
</comment>
<dbReference type="SUPFAM" id="SSF56112">
    <property type="entry name" value="Protein kinase-like (PK-like)"/>
    <property type="match status" value="1"/>
</dbReference>
<gene>
    <name evidence="2" type="ORF">IWQ62_000033</name>
</gene>
<dbReference type="OrthoDB" id="191037at2759"/>
<dbReference type="InterPro" id="IPR002575">
    <property type="entry name" value="Aminoglycoside_PTrfase"/>
</dbReference>
<organism evidence="2 3">
    <name type="scientific">Dispira parvispora</name>
    <dbReference type="NCBI Taxonomy" id="1520584"/>
    <lineage>
        <taxon>Eukaryota</taxon>
        <taxon>Fungi</taxon>
        <taxon>Fungi incertae sedis</taxon>
        <taxon>Zoopagomycota</taxon>
        <taxon>Kickxellomycotina</taxon>
        <taxon>Dimargaritomycetes</taxon>
        <taxon>Dimargaritales</taxon>
        <taxon>Dimargaritaceae</taxon>
        <taxon>Dispira</taxon>
    </lineage>
</organism>
<protein>
    <recommendedName>
        <fullName evidence="1">Aminoglycoside phosphotransferase domain-containing protein</fullName>
    </recommendedName>
</protein>
<dbReference type="PANTHER" id="PTHR47829:SF1">
    <property type="entry name" value="HAD FAMILY PHOSPHATASE"/>
    <property type="match status" value="1"/>
</dbReference>
<keyword evidence="3" id="KW-1185">Reference proteome</keyword>
<dbReference type="InterPro" id="IPR052898">
    <property type="entry name" value="ACAD10-like"/>
</dbReference>